<evidence type="ECO:0000256" key="3">
    <source>
        <dbReference type="ARBA" id="ARBA00022692"/>
    </source>
</evidence>
<feature type="transmembrane region" description="Helical" evidence="8">
    <location>
        <begin position="6"/>
        <end position="23"/>
    </location>
</feature>
<keyword evidence="11" id="KW-1185">Reference proteome</keyword>
<feature type="transmembrane region" description="Helical" evidence="8">
    <location>
        <begin position="134"/>
        <end position="151"/>
    </location>
</feature>
<evidence type="ECO:0000256" key="8">
    <source>
        <dbReference type="SAM" id="Phobius"/>
    </source>
</evidence>
<dbReference type="NCBIfam" id="TIGR03462">
    <property type="entry name" value="CarR_dom_SF"/>
    <property type="match status" value="2"/>
</dbReference>
<evidence type="ECO:0000256" key="7">
    <source>
        <dbReference type="ARBA" id="ARBA00023235"/>
    </source>
</evidence>
<accession>I0WDB3</accession>
<feature type="transmembrane region" description="Helical" evidence="8">
    <location>
        <begin position="68"/>
        <end position="89"/>
    </location>
</feature>
<gene>
    <name evidence="10" type="ORF">W5A_09094</name>
</gene>
<feature type="domain" description="Lycopene cyclase" evidence="9">
    <location>
        <begin position="129"/>
        <end position="222"/>
    </location>
</feature>
<dbReference type="STRING" id="946077.W5A_09094"/>
<evidence type="ECO:0000259" key="9">
    <source>
        <dbReference type="Pfam" id="PF18916"/>
    </source>
</evidence>
<name>I0WDB3_9FLAO</name>
<dbReference type="AlphaFoldDB" id="I0WDB3"/>
<dbReference type="eggNOG" id="ENOG502ZZTD">
    <property type="taxonomic scope" value="Bacteria"/>
</dbReference>
<dbReference type="PATRIC" id="fig|946077.3.peg.1841"/>
<organism evidence="10 11">
    <name type="scientific">Imtechella halotolerans K1</name>
    <dbReference type="NCBI Taxonomy" id="946077"/>
    <lineage>
        <taxon>Bacteria</taxon>
        <taxon>Pseudomonadati</taxon>
        <taxon>Bacteroidota</taxon>
        <taxon>Flavobacteriia</taxon>
        <taxon>Flavobacteriales</taxon>
        <taxon>Flavobacteriaceae</taxon>
        <taxon>Imtechella</taxon>
    </lineage>
</organism>
<sequence length="228" mass="27126">MKYLYLLLDIGSLSIPFLYSFHPRLKFHKLWPYLFPSIIMTMFIFIPWDIIFTENKFWGFNNDYLSGLYFVNLPIEEWLFFICIPYACIFTHEAFKIIAPGFYLKNKHLVPLTWFLMFTFTIISIVNYDKWYTSVNFAYAVVVLYAGLLWAKEELSRFYATFLVILIPFFIVNGILTGSMIETPIVWYNNEENLGIRLATIPIEDSVYAFTMLFSSILFMHLLRKKFV</sequence>
<keyword evidence="4" id="KW-0125">Carotenoid biosynthesis</keyword>
<keyword evidence="5 8" id="KW-1133">Transmembrane helix</keyword>
<evidence type="ECO:0000313" key="10">
    <source>
        <dbReference type="EMBL" id="EID74379.1"/>
    </source>
</evidence>
<reference evidence="10 11" key="1">
    <citation type="journal article" date="2012" name="J. Bacteriol.">
        <title>Genome Sequence of the Halotolerant Bacterium Imtechella halotolerans K1T.</title>
        <authorList>
            <person name="Kumar S."/>
            <person name="Vikram S."/>
            <person name="Subramanian S."/>
            <person name="Raghava G.P."/>
            <person name="Pinnaka A.K."/>
        </authorList>
    </citation>
    <scope>NUCLEOTIDE SEQUENCE [LARGE SCALE GENOMIC DNA]</scope>
    <source>
        <strain evidence="10 11">K1</strain>
    </source>
</reference>
<keyword evidence="3 8" id="KW-0812">Transmembrane</keyword>
<feature type="transmembrane region" description="Helical" evidence="8">
    <location>
        <begin position="109"/>
        <end position="128"/>
    </location>
</feature>
<keyword evidence="6 8" id="KW-0472">Membrane</keyword>
<comment type="subcellular location">
    <subcellularLocation>
        <location evidence="1">Membrane</location>
        <topology evidence="1">Multi-pass membrane protein</topology>
    </subcellularLocation>
</comment>
<protein>
    <submittedName>
        <fullName evidence="10">Lycopene cyclase</fullName>
    </submittedName>
</protein>
<feature type="transmembrane region" description="Helical" evidence="8">
    <location>
        <begin position="158"/>
        <end position="181"/>
    </location>
</feature>
<dbReference type="GO" id="GO:0016117">
    <property type="term" value="P:carotenoid biosynthetic process"/>
    <property type="evidence" value="ECO:0007669"/>
    <property type="project" value="UniProtKB-KW"/>
</dbReference>
<dbReference type="RefSeq" id="WP_008239718.1">
    <property type="nucleotide sequence ID" value="NZ_AJJU01000011.1"/>
</dbReference>
<dbReference type="GO" id="GO:0016020">
    <property type="term" value="C:membrane"/>
    <property type="evidence" value="ECO:0007669"/>
    <property type="project" value="UniProtKB-SubCell"/>
</dbReference>
<evidence type="ECO:0000256" key="1">
    <source>
        <dbReference type="ARBA" id="ARBA00004141"/>
    </source>
</evidence>
<evidence type="ECO:0000313" key="11">
    <source>
        <dbReference type="Proteomes" id="UP000005938"/>
    </source>
</evidence>
<keyword evidence="7" id="KW-0413">Isomerase</keyword>
<evidence type="ECO:0000256" key="4">
    <source>
        <dbReference type="ARBA" id="ARBA00022746"/>
    </source>
</evidence>
<dbReference type="EMBL" id="AJJU01000011">
    <property type="protein sequence ID" value="EID74379.1"/>
    <property type="molecule type" value="Genomic_DNA"/>
</dbReference>
<feature type="transmembrane region" description="Helical" evidence="8">
    <location>
        <begin position="206"/>
        <end position="223"/>
    </location>
</feature>
<feature type="transmembrane region" description="Helical" evidence="8">
    <location>
        <begin position="30"/>
        <end position="48"/>
    </location>
</feature>
<dbReference type="GO" id="GO:0045436">
    <property type="term" value="F:lycopene beta cyclase activity"/>
    <property type="evidence" value="ECO:0007669"/>
    <property type="project" value="UniProtKB-ARBA"/>
</dbReference>
<evidence type="ECO:0000256" key="2">
    <source>
        <dbReference type="ARBA" id="ARBA00004829"/>
    </source>
</evidence>
<evidence type="ECO:0000256" key="6">
    <source>
        <dbReference type="ARBA" id="ARBA00023136"/>
    </source>
</evidence>
<dbReference type="InterPro" id="IPR017825">
    <property type="entry name" value="Lycopene_cyclase_dom"/>
</dbReference>
<comment type="pathway">
    <text evidence="2">Carotenoid biosynthesis.</text>
</comment>
<dbReference type="GO" id="GO:0016872">
    <property type="term" value="F:intramolecular lyase activity"/>
    <property type="evidence" value="ECO:0007669"/>
    <property type="project" value="InterPro"/>
</dbReference>
<comment type="caution">
    <text evidence="10">The sequence shown here is derived from an EMBL/GenBank/DDBJ whole genome shotgun (WGS) entry which is preliminary data.</text>
</comment>
<feature type="domain" description="Lycopene cyclase" evidence="9">
    <location>
        <begin position="3"/>
        <end position="95"/>
    </location>
</feature>
<proteinExistence type="predicted"/>
<dbReference type="Proteomes" id="UP000005938">
    <property type="component" value="Unassembled WGS sequence"/>
</dbReference>
<evidence type="ECO:0000256" key="5">
    <source>
        <dbReference type="ARBA" id="ARBA00022989"/>
    </source>
</evidence>
<dbReference type="Pfam" id="PF18916">
    <property type="entry name" value="Lycopene_cyc"/>
    <property type="match status" value="2"/>
</dbReference>
<dbReference type="OrthoDB" id="5195186at2"/>